<keyword evidence="1 4" id="KW-0436">Ligase</keyword>
<protein>
    <recommendedName>
        <fullName evidence="1">Phenylacetate-coenzyme A ligase</fullName>
        <ecNumber evidence="1">6.2.1.30</ecNumber>
    </recommendedName>
    <alternativeName>
        <fullName evidence="1">Phenylacetyl-CoA ligase</fullName>
    </alternativeName>
</protein>
<proteinExistence type="inferred from homology"/>
<evidence type="ECO:0000259" key="3">
    <source>
        <dbReference type="Pfam" id="PF14535"/>
    </source>
</evidence>
<accession>A0ABV6P2M3</accession>
<comment type="function">
    <text evidence="1">Catalyzes the activation of phenylacetic acid (PA) to phenylacetyl-CoA (PA-CoA).</text>
</comment>
<feature type="domain" description="AMP-dependent ligase C-terminal" evidence="3">
    <location>
        <begin position="339"/>
        <end position="432"/>
    </location>
</feature>
<dbReference type="InterPro" id="IPR042099">
    <property type="entry name" value="ANL_N_sf"/>
</dbReference>
<dbReference type="Gene3D" id="3.30.300.30">
    <property type="match status" value="1"/>
</dbReference>
<comment type="caution">
    <text evidence="4">The sequence shown here is derived from an EMBL/GenBank/DDBJ whole genome shotgun (WGS) entry which is preliminary data.</text>
</comment>
<dbReference type="GO" id="GO:0047475">
    <property type="term" value="F:phenylacetate-CoA ligase activity"/>
    <property type="evidence" value="ECO:0007669"/>
    <property type="project" value="UniProtKB-EC"/>
</dbReference>
<dbReference type="PANTHER" id="PTHR43439:SF1">
    <property type="entry name" value="PHENYLACETATE-COENZYME A LIGASE"/>
    <property type="match status" value="1"/>
</dbReference>
<dbReference type="InterPro" id="IPR051414">
    <property type="entry name" value="Adenylate-forming_Reductase"/>
</dbReference>
<evidence type="ECO:0000313" key="5">
    <source>
        <dbReference type="Proteomes" id="UP001589894"/>
    </source>
</evidence>
<dbReference type="RefSeq" id="WP_377342557.1">
    <property type="nucleotide sequence ID" value="NZ_JBHLUE010000020.1"/>
</dbReference>
<gene>
    <name evidence="4" type="primary">paaK</name>
    <name evidence="4" type="ORF">ACFFHU_24395</name>
</gene>
<dbReference type="Proteomes" id="UP001589894">
    <property type="component" value="Unassembled WGS sequence"/>
</dbReference>
<dbReference type="InterPro" id="IPR049623">
    <property type="entry name" value="PA_CoA_lig_proteobact_actino"/>
</dbReference>
<reference evidence="4 5" key="1">
    <citation type="submission" date="2024-09" db="EMBL/GenBank/DDBJ databases">
        <authorList>
            <person name="Sun Q."/>
            <person name="Mori K."/>
        </authorList>
    </citation>
    <scope>NUCLEOTIDE SEQUENCE [LARGE SCALE GENOMIC DNA]</scope>
    <source>
        <strain evidence="4 5">TBRC 2205</strain>
    </source>
</reference>
<evidence type="ECO:0000313" key="4">
    <source>
        <dbReference type="EMBL" id="MFC0567267.1"/>
    </source>
</evidence>
<sequence length="436" mass="48254">MGRSEPGPAELEPIERASVDELRAVQLERLRWSLRHAYENVPHYRSAFAAAGVRPDDLREAADLDRFPFTRKSDLRDSYPFGMFAVPRDRVARLHASSGTTGRPTVVGYTTDDVRTWARLMARSIRAAGGRPGDRVHVAYGYGLFTGGLGAHYGAEELGCTVIPVSGGMTERQVMLIRDFEPDVIMVTPTYFLAIVDELVRQGIDPRSTSLRVGIFGAEPWTEQMRAEIEQRVGMDALDIYGLSEVMGPGVAVECAEAKDGLHVWEDHFYPEIIDPQTGVVLPDGERGELVFTSLTKQAMPVVRYRTGDLTRLLPGTARPMRRIEKITGRTDDMIILRGVNLFPTQIEELILRTPALSPHFQCVLTRAGRLDALTVRVERRPDAEPAAGTRAGAELAEAVKNTIGVSIAVEVIEPDGVERSLGKMRRIIDQRRAAD</sequence>
<dbReference type="InterPro" id="IPR011880">
    <property type="entry name" value="PA_CoA_ligase"/>
</dbReference>
<keyword evidence="1" id="KW-0547">Nucleotide-binding</keyword>
<dbReference type="Pfam" id="PF00501">
    <property type="entry name" value="AMP-binding"/>
    <property type="match status" value="1"/>
</dbReference>
<comment type="catalytic activity">
    <reaction evidence="1">
        <text>2-phenylacetate + ATP + CoA = phenylacetyl-CoA + AMP + diphosphate</text>
        <dbReference type="Rhea" id="RHEA:20956"/>
        <dbReference type="ChEBI" id="CHEBI:18401"/>
        <dbReference type="ChEBI" id="CHEBI:30616"/>
        <dbReference type="ChEBI" id="CHEBI:33019"/>
        <dbReference type="ChEBI" id="CHEBI:57287"/>
        <dbReference type="ChEBI" id="CHEBI:57390"/>
        <dbReference type="ChEBI" id="CHEBI:456215"/>
        <dbReference type="EC" id="6.2.1.30"/>
    </reaction>
</comment>
<dbReference type="InterPro" id="IPR000873">
    <property type="entry name" value="AMP-dep_synth/lig_dom"/>
</dbReference>
<comment type="similarity">
    <text evidence="1">Belongs to the phenylacetyl-CoA ligase family.</text>
</comment>
<organism evidence="4 5">
    <name type="scientific">Plantactinospora siamensis</name>
    <dbReference type="NCBI Taxonomy" id="555372"/>
    <lineage>
        <taxon>Bacteria</taxon>
        <taxon>Bacillati</taxon>
        <taxon>Actinomycetota</taxon>
        <taxon>Actinomycetes</taxon>
        <taxon>Micromonosporales</taxon>
        <taxon>Micromonosporaceae</taxon>
        <taxon>Plantactinospora</taxon>
    </lineage>
</organism>
<dbReference type="CDD" id="cd05913">
    <property type="entry name" value="PaaK"/>
    <property type="match status" value="1"/>
</dbReference>
<feature type="domain" description="AMP-dependent synthetase/ligase" evidence="2">
    <location>
        <begin position="86"/>
        <end position="293"/>
    </location>
</feature>
<name>A0ABV6P2M3_9ACTN</name>
<dbReference type="SUPFAM" id="SSF56801">
    <property type="entry name" value="Acetyl-CoA synthetase-like"/>
    <property type="match status" value="1"/>
</dbReference>
<dbReference type="InterPro" id="IPR028154">
    <property type="entry name" value="AMP-dep_Lig_C"/>
</dbReference>
<evidence type="ECO:0000259" key="2">
    <source>
        <dbReference type="Pfam" id="PF00501"/>
    </source>
</evidence>
<dbReference type="NCBIfam" id="TIGR02155">
    <property type="entry name" value="PA_CoA_ligase"/>
    <property type="match status" value="1"/>
</dbReference>
<dbReference type="Gene3D" id="3.40.50.12780">
    <property type="entry name" value="N-terminal domain of ligase-like"/>
    <property type="match status" value="1"/>
</dbReference>
<dbReference type="Pfam" id="PF14535">
    <property type="entry name" value="AMP-binding_C_2"/>
    <property type="match status" value="1"/>
</dbReference>
<dbReference type="PIRSF" id="PIRSF006444">
    <property type="entry name" value="PaaK"/>
    <property type="match status" value="1"/>
</dbReference>
<dbReference type="InterPro" id="IPR045851">
    <property type="entry name" value="AMP-bd_C_sf"/>
</dbReference>
<comment type="pathway">
    <text evidence="1">Aromatic compound metabolism; phenylacetate degradation.</text>
</comment>
<dbReference type="EMBL" id="JBHLUE010000020">
    <property type="protein sequence ID" value="MFC0567267.1"/>
    <property type="molecule type" value="Genomic_DNA"/>
</dbReference>
<dbReference type="EC" id="6.2.1.30" evidence="1"/>
<keyword evidence="5" id="KW-1185">Reference proteome</keyword>
<evidence type="ECO:0000256" key="1">
    <source>
        <dbReference type="PIRNR" id="PIRNR006444"/>
    </source>
</evidence>
<dbReference type="PANTHER" id="PTHR43439">
    <property type="entry name" value="PHENYLACETATE-COENZYME A LIGASE"/>
    <property type="match status" value="1"/>
</dbReference>